<dbReference type="Proteomes" id="UP000265618">
    <property type="component" value="Unassembled WGS sequence"/>
</dbReference>
<organism evidence="1 2">
    <name type="scientific">Kipferlia bialata</name>
    <dbReference type="NCBI Taxonomy" id="797122"/>
    <lineage>
        <taxon>Eukaryota</taxon>
        <taxon>Metamonada</taxon>
        <taxon>Carpediemonas-like organisms</taxon>
        <taxon>Kipferlia</taxon>
    </lineage>
</organism>
<name>A0A9K3DCB6_9EUKA</name>
<reference evidence="1 2" key="1">
    <citation type="journal article" date="2018" name="PLoS ONE">
        <title>The draft genome of Kipferlia bialata reveals reductive genome evolution in fornicate parasites.</title>
        <authorList>
            <person name="Tanifuji G."/>
            <person name="Takabayashi S."/>
            <person name="Kume K."/>
            <person name="Takagi M."/>
            <person name="Nakayama T."/>
            <person name="Kamikawa R."/>
            <person name="Inagaki Y."/>
            <person name="Hashimoto T."/>
        </authorList>
    </citation>
    <scope>NUCLEOTIDE SEQUENCE [LARGE SCALE GENOMIC DNA]</scope>
    <source>
        <strain evidence="1">NY0173</strain>
    </source>
</reference>
<keyword evidence="2" id="KW-1185">Reference proteome</keyword>
<evidence type="ECO:0000313" key="2">
    <source>
        <dbReference type="Proteomes" id="UP000265618"/>
    </source>
</evidence>
<protein>
    <submittedName>
        <fullName evidence="1">Uncharacterized protein</fullName>
    </submittedName>
</protein>
<dbReference type="AlphaFoldDB" id="A0A9K3DCB6"/>
<feature type="non-terminal residue" evidence="1">
    <location>
        <position position="1"/>
    </location>
</feature>
<sequence length="38" mass="3998">MNQVGIIMGGHVNVTEQGLANPLQAGMHSDTVIEAHRA</sequence>
<comment type="caution">
    <text evidence="1">The sequence shown here is derived from an EMBL/GenBank/DDBJ whole genome shotgun (WGS) entry which is preliminary data.</text>
</comment>
<dbReference type="EMBL" id="BDIP01009599">
    <property type="protein sequence ID" value="GIQ92390.1"/>
    <property type="molecule type" value="Genomic_DNA"/>
</dbReference>
<gene>
    <name evidence="1" type="ORF">KIPB_016139</name>
</gene>
<evidence type="ECO:0000313" key="1">
    <source>
        <dbReference type="EMBL" id="GIQ92390.1"/>
    </source>
</evidence>
<accession>A0A9K3DCB6</accession>
<proteinExistence type="predicted"/>